<dbReference type="GO" id="GO:0051539">
    <property type="term" value="F:4 iron, 4 sulfur cluster binding"/>
    <property type="evidence" value="ECO:0007669"/>
    <property type="project" value="UniProtKB-KW"/>
</dbReference>
<keyword evidence="4" id="KW-0677">Repeat</keyword>
<dbReference type="Pfam" id="PF13247">
    <property type="entry name" value="Fer4_11"/>
    <property type="match status" value="1"/>
</dbReference>
<evidence type="ECO:0000256" key="3">
    <source>
        <dbReference type="ARBA" id="ARBA00022723"/>
    </source>
</evidence>
<gene>
    <name evidence="9" type="ORF">GO707_04165</name>
</gene>
<dbReference type="AlphaFoldDB" id="A0A7K1T4B7"/>
<dbReference type="InterPro" id="IPR050954">
    <property type="entry name" value="ET_IronSulfur_Cluster-Binding"/>
</dbReference>
<sequence length="188" mass="20149">MVDAAHAEDEGRAEGGRETGPYAGRVGFLVKPHNCLNCQACVEACRKFNKTPESRPARRHITKYEKDGEALFVSTSCMHCEEPACASVCPAGAIKKAEDGVVYVDKDRCIGCKYCYQACPFGVPTYSSAAMDKCDCCTLGGTRPGNAPRCAEACKFGALHFGTVDELLAQCPDAKVVEASTKPSFYLA</sequence>
<keyword evidence="5" id="KW-0249">Electron transport</keyword>
<dbReference type="Gene3D" id="3.30.70.20">
    <property type="match status" value="2"/>
</dbReference>
<dbReference type="InterPro" id="IPR017896">
    <property type="entry name" value="4Fe4S_Fe-S-bd"/>
</dbReference>
<evidence type="ECO:0000259" key="8">
    <source>
        <dbReference type="PROSITE" id="PS51379"/>
    </source>
</evidence>
<evidence type="ECO:0000313" key="10">
    <source>
        <dbReference type="Proteomes" id="UP000488839"/>
    </source>
</evidence>
<keyword evidence="10" id="KW-1185">Reference proteome</keyword>
<protein>
    <submittedName>
        <fullName evidence="9">4Fe-4S dicluster domain-containing protein</fullName>
    </submittedName>
</protein>
<feature type="domain" description="4Fe-4S ferredoxin-type" evidence="8">
    <location>
        <begin position="68"/>
        <end position="99"/>
    </location>
</feature>
<dbReference type="InterPro" id="IPR017900">
    <property type="entry name" value="4Fe4S_Fe_S_CS"/>
</dbReference>
<dbReference type="PANTHER" id="PTHR43177">
    <property type="entry name" value="PROTEIN NRFC"/>
    <property type="match status" value="1"/>
</dbReference>
<reference evidence="9 10" key="1">
    <citation type="submission" date="2019-11" db="EMBL/GenBank/DDBJ databases">
        <title>Whole genome shotgun sequencing (WGS) data from Adlercreutzia equolifaciens ResAG-91, Eggerthella lenta MRI-F36, MRI-F37, MRI-F40, ResAG-49, ResAG-88, ResAG-121, ResAG-145, and Gordonibacter sp. ResAG-5, ResAG-26, ResAG-43, ResAG-50, ResAG-59.</title>
        <authorList>
            <person name="Stoll D.A."/>
            <person name="Danylec N."/>
            <person name="Franz C.M.A.P."/>
            <person name="Huch M."/>
        </authorList>
    </citation>
    <scope>NUCLEOTIDE SEQUENCE [LARGE SCALE GENOMIC DNA]</scope>
    <source>
        <strain evidence="9 10">ResAG-91</strain>
    </source>
</reference>
<evidence type="ECO:0000256" key="4">
    <source>
        <dbReference type="ARBA" id="ARBA00022737"/>
    </source>
</evidence>
<dbReference type="EMBL" id="WPOO01000005">
    <property type="protein sequence ID" value="MVN58418.1"/>
    <property type="molecule type" value="Genomic_DNA"/>
</dbReference>
<keyword evidence="1" id="KW-0813">Transport</keyword>
<comment type="caution">
    <text evidence="9">The sequence shown here is derived from an EMBL/GenBank/DDBJ whole genome shotgun (WGS) entry which is preliminary data.</text>
</comment>
<evidence type="ECO:0000256" key="5">
    <source>
        <dbReference type="ARBA" id="ARBA00022982"/>
    </source>
</evidence>
<dbReference type="PANTHER" id="PTHR43177:SF5">
    <property type="entry name" value="ANAEROBIC DIMETHYL SULFOXIDE REDUCTASE CHAIN B-RELATED"/>
    <property type="match status" value="1"/>
</dbReference>
<evidence type="ECO:0000256" key="2">
    <source>
        <dbReference type="ARBA" id="ARBA00022485"/>
    </source>
</evidence>
<accession>A0A7K1T4B7</accession>
<organism evidence="9 10">
    <name type="scientific">Adlercreutzia rubneri</name>
    <dbReference type="NCBI Taxonomy" id="2916441"/>
    <lineage>
        <taxon>Bacteria</taxon>
        <taxon>Bacillati</taxon>
        <taxon>Actinomycetota</taxon>
        <taxon>Coriobacteriia</taxon>
        <taxon>Eggerthellales</taxon>
        <taxon>Eggerthellaceae</taxon>
        <taxon>Adlercreutzia</taxon>
    </lineage>
</organism>
<evidence type="ECO:0000256" key="6">
    <source>
        <dbReference type="ARBA" id="ARBA00023004"/>
    </source>
</evidence>
<keyword evidence="3" id="KW-0479">Metal-binding</keyword>
<proteinExistence type="predicted"/>
<keyword evidence="2" id="KW-0004">4Fe-4S</keyword>
<evidence type="ECO:0000256" key="1">
    <source>
        <dbReference type="ARBA" id="ARBA00022448"/>
    </source>
</evidence>
<feature type="domain" description="4Fe-4S ferredoxin-type" evidence="8">
    <location>
        <begin position="100"/>
        <end position="129"/>
    </location>
</feature>
<dbReference type="PROSITE" id="PS51379">
    <property type="entry name" value="4FE4S_FER_2"/>
    <property type="match status" value="2"/>
</dbReference>
<keyword evidence="6" id="KW-0408">Iron</keyword>
<dbReference type="PROSITE" id="PS00198">
    <property type="entry name" value="4FE4S_FER_1"/>
    <property type="match status" value="1"/>
</dbReference>
<keyword evidence="7" id="KW-0411">Iron-sulfur</keyword>
<dbReference type="SUPFAM" id="SSF54862">
    <property type="entry name" value="4Fe-4S ferredoxins"/>
    <property type="match status" value="1"/>
</dbReference>
<name>A0A7K1T4B7_9ACTN</name>
<dbReference type="Proteomes" id="UP000488839">
    <property type="component" value="Unassembled WGS sequence"/>
</dbReference>
<evidence type="ECO:0000256" key="7">
    <source>
        <dbReference type="ARBA" id="ARBA00023014"/>
    </source>
</evidence>
<evidence type="ECO:0000313" key="9">
    <source>
        <dbReference type="EMBL" id="MVN58418.1"/>
    </source>
</evidence>
<dbReference type="GO" id="GO:0046872">
    <property type="term" value="F:metal ion binding"/>
    <property type="evidence" value="ECO:0007669"/>
    <property type="project" value="UniProtKB-KW"/>
</dbReference>